<dbReference type="HOGENOM" id="CLU_056469_2_2_9"/>
<proteinExistence type="predicted"/>
<accession>A0A0F7F987</accession>
<gene>
    <name evidence="6" type="ORF">VK70_10540</name>
</gene>
<organism evidence="6 7">
    <name type="scientific">Paenibacillus durus ATCC 35681</name>
    <dbReference type="NCBI Taxonomy" id="1333534"/>
    <lineage>
        <taxon>Bacteria</taxon>
        <taxon>Bacillati</taxon>
        <taxon>Bacillota</taxon>
        <taxon>Bacilli</taxon>
        <taxon>Bacillales</taxon>
        <taxon>Paenibacillaceae</taxon>
        <taxon>Paenibacillus</taxon>
    </lineage>
</organism>
<feature type="transmembrane region" description="Helical" evidence="5">
    <location>
        <begin position="106"/>
        <end position="128"/>
    </location>
</feature>
<evidence type="ECO:0000256" key="4">
    <source>
        <dbReference type="ARBA" id="ARBA00023136"/>
    </source>
</evidence>
<keyword evidence="4 5" id="KW-0472">Membrane</keyword>
<reference evidence="6 7" key="2">
    <citation type="journal article" date="2016" name="Genome Announc.">
        <title>Genome Sequence of a Gram-Positive Diazotroph, Paenibacillus durus Type Strain ATCC 35681.</title>
        <authorList>
            <person name="Halim M.A."/>
            <person name="Rahman A.Y."/>
            <person name="Sim K.S."/>
            <person name="Yam H.C."/>
            <person name="Rahim A.A."/>
            <person name="Ghazali A.H."/>
            <person name="Najimudin N."/>
        </authorList>
    </citation>
    <scope>NUCLEOTIDE SEQUENCE [LARGE SCALE GENOMIC DNA]</scope>
    <source>
        <strain evidence="6 7">ATCC 35681</strain>
    </source>
</reference>
<evidence type="ECO:0000256" key="5">
    <source>
        <dbReference type="SAM" id="Phobius"/>
    </source>
</evidence>
<feature type="transmembrane region" description="Helical" evidence="5">
    <location>
        <begin position="25"/>
        <end position="43"/>
    </location>
</feature>
<dbReference type="Pfam" id="PF02361">
    <property type="entry name" value="CbiQ"/>
    <property type="match status" value="1"/>
</dbReference>
<comment type="subcellular location">
    <subcellularLocation>
        <location evidence="1">Membrane</location>
        <topology evidence="1">Multi-pass membrane protein</topology>
    </subcellularLocation>
</comment>
<feature type="transmembrane region" description="Helical" evidence="5">
    <location>
        <begin position="64"/>
        <end position="86"/>
    </location>
</feature>
<dbReference type="PANTHER" id="PTHR33514:SF13">
    <property type="entry name" value="PROTEIN ABCI12, CHLOROPLASTIC"/>
    <property type="match status" value="1"/>
</dbReference>
<evidence type="ECO:0000313" key="7">
    <source>
        <dbReference type="Proteomes" id="UP000034189"/>
    </source>
</evidence>
<evidence type="ECO:0000256" key="3">
    <source>
        <dbReference type="ARBA" id="ARBA00022989"/>
    </source>
</evidence>
<feature type="transmembrane region" description="Helical" evidence="5">
    <location>
        <begin position="192"/>
        <end position="214"/>
    </location>
</feature>
<reference evidence="6 7" key="1">
    <citation type="submission" date="2015-03" db="EMBL/GenBank/DDBJ databases">
        <authorList>
            <person name="Abdul Halim M."/>
        </authorList>
    </citation>
    <scope>NUCLEOTIDE SEQUENCE [LARGE SCALE GENOMIC DNA]</scope>
    <source>
        <strain evidence="6 7">ATCC 35681</strain>
    </source>
</reference>
<dbReference type="OrthoDB" id="8075495at2"/>
<keyword evidence="3 5" id="KW-1133">Transmembrane helix</keyword>
<dbReference type="AlphaFoldDB" id="A0A0F7F987"/>
<name>A0A0F7F987_PAEDU</name>
<dbReference type="Proteomes" id="UP000034189">
    <property type="component" value="Chromosome"/>
</dbReference>
<keyword evidence="2 5" id="KW-0812">Transmembrane</keyword>
<protein>
    <submittedName>
        <fullName evidence="6">ABC transporter permease</fullName>
    </submittedName>
</protein>
<dbReference type="EMBL" id="CP011114">
    <property type="protein sequence ID" value="AKG34948.1"/>
    <property type="molecule type" value="Genomic_DNA"/>
</dbReference>
<dbReference type="GO" id="GO:0005886">
    <property type="term" value="C:plasma membrane"/>
    <property type="evidence" value="ECO:0007669"/>
    <property type="project" value="TreeGrafter"/>
</dbReference>
<sequence length="263" mass="29616">MSVNGFLLYQKKNSWLERWDPRMKIVAVLLFGAALLLTHHIALKTAQLALLIAMWGIARLSWKVLAVTLLSLSIFFLSTMIYQAVLTPGPGDIMIEWGWLRYSSEGALRGVMMCEQIAGIVLLLSLLVRTTSPITLAEGLEILLKPLKKWRVPVHEAVMMFSIALRFLPILIEEFDKIRKAQLARGGGFHRGGIASRFGGVLPMLMPLFVMSILRAKDLAVAMESRCYQGDEGRTPIRIYRFRFSDYAVLVFAICNLLLVFMA</sequence>
<feature type="transmembrane region" description="Helical" evidence="5">
    <location>
        <begin position="244"/>
        <end position="262"/>
    </location>
</feature>
<dbReference type="InterPro" id="IPR003339">
    <property type="entry name" value="ABC/ECF_trnsptr_transmembrane"/>
</dbReference>
<dbReference type="PANTHER" id="PTHR33514">
    <property type="entry name" value="PROTEIN ABCI12, CHLOROPLASTIC"/>
    <property type="match status" value="1"/>
</dbReference>
<dbReference type="PATRIC" id="fig|1333534.5.peg.2326"/>
<dbReference type="RefSeq" id="WP_025698671.1">
    <property type="nucleotide sequence ID" value="NZ_ASQQ01000618.1"/>
</dbReference>
<evidence type="ECO:0000256" key="1">
    <source>
        <dbReference type="ARBA" id="ARBA00004141"/>
    </source>
</evidence>
<evidence type="ECO:0000256" key="2">
    <source>
        <dbReference type="ARBA" id="ARBA00022692"/>
    </source>
</evidence>
<dbReference type="CDD" id="cd16914">
    <property type="entry name" value="EcfT"/>
    <property type="match status" value="1"/>
</dbReference>
<evidence type="ECO:0000313" key="6">
    <source>
        <dbReference type="EMBL" id="AKG34948.1"/>
    </source>
</evidence>